<comment type="caution">
    <text evidence="1">The sequence shown here is derived from an EMBL/GenBank/DDBJ whole genome shotgun (WGS) entry which is preliminary data.</text>
</comment>
<evidence type="ECO:0000313" key="2">
    <source>
        <dbReference type="Proteomes" id="UP000256599"/>
    </source>
</evidence>
<dbReference type="AlphaFoldDB" id="A0A3D8I220"/>
<dbReference type="OrthoDB" id="164285at2"/>
<reference evidence="1 2" key="1">
    <citation type="submission" date="2018-04" db="EMBL/GenBank/DDBJ databases">
        <title>Novel Campyloabacter and Helicobacter Species and Strains.</title>
        <authorList>
            <person name="Mannion A.J."/>
            <person name="Shen Z."/>
            <person name="Fox J.G."/>
        </authorList>
    </citation>
    <scope>NUCLEOTIDE SEQUENCE [LARGE SCALE GENOMIC DNA]</scope>
    <source>
        <strain evidence="1 2">MIT 98-6070</strain>
    </source>
</reference>
<protein>
    <recommendedName>
        <fullName evidence="3">Type I restriction modification DNA specificity domain-containing protein</fullName>
    </recommendedName>
</protein>
<evidence type="ECO:0008006" key="3">
    <source>
        <dbReference type="Google" id="ProtNLM"/>
    </source>
</evidence>
<sequence>MNKIKKLLKDLCPNGVEYRALGEILQYEQPSRYIVKNTNYDDSFKTPVLTAGASFILGYTDETNGIYNASKENPCIIFNDFTTSFHWVDFPFKIKSSAMKILTLAESRPLRGAEIVEKGGSSASARLKLEADKQGSPLDVRSASFHITASRSRKSGDFFGLRGEKYIFEREGDKPLFARKTGKF</sequence>
<dbReference type="EMBL" id="NXLR01000044">
    <property type="protein sequence ID" value="RDU58784.1"/>
    <property type="molecule type" value="Genomic_DNA"/>
</dbReference>
<dbReference type="Proteomes" id="UP000256599">
    <property type="component" value="Unassembled WGS sequence"/>
</dbReference>
<name>A0A3D8I220_9HELI</name>
<dbReference type="RefSeq" id="WP_104700768.1">
    <property type="nucleotide sequence ID" value="NZ_FZPP01000067.1"/>
</dbReference>
<accession>A0A3D8I220</accession>
<evidence type="ECO:0000313" key="1">
    <source>
        <dbReference type="EMBL" id="RDU58784.1"/>
    </source>
</evidence>
<organism evidence="1 2">
    <name type="scientific">Helicobacter marmotae</name>
    <dbReference type="NCBI Taxonomy" id="152490"/>
    <lineage>
        <taxon>Bacteria</taxon>
        <taxon>Pseudomonadati</taxon>
        <taxon>Campylobacterota</taxon>
        <taxon>Epsilonproteobacteria</taxon>
        <taxon>Campylobacterales</taxon>
        <taxon>Helicobacteraceae</taxon>
        <taxon>Helicobacter</taxon>
    </lineage>
</organism>
<keyword evidence="2" id="KW-1185">Reference proteome</keyword>
<gene>
    <name evidence="1" type="ORF">CQA63_09220</name>
</gene>
<proteinExistence type="predicted"/>